<dbReference type="Proteomes" id="UP000742786">
    <property type="component" value="Unassembled WGS sequence"/>
</dbReference>
<reference evidence="2" key="1">
    <citation type="submission" date="2021-04" db="EMBL/GenBank/DDBJ databases">
        <authorList>
            <person name="Hornung B."/>
        </authorList>
    </citation>
    <scope>NUCLEOTIDE SEQUENCE</scope>
    <source>
        <strain evidence="2">G5G6</strain>
    </source>
</reference>
<dbReference type="AlphaFoldDB" id="A0A916J1H7"/>
<keyword evidence="3" id="KW-1185">Reference proteome</keyword>
<evidence type="ECO:0000313" key="2">
    <source>
        <dbReference type="EMBL" id="CAG4882400.1"/>
    </source>
</evidence>
<evidence type="ECO:0000313" key="3">
    <source>
        <dbReference type="Proteomes" id="UP000742786"/>
    </source>
</evidence>
<protein>
    <submittedName>
        <fullName evidence="2">SSU ribosomal protein S5p (S2e)</fullName>
    </submittedName>
</protein>
<name>A0A916J1H7_9PROT</name>
<dbReference type="GO" id="GO:0005840">
    <property type="term" value="C:ribosome"/>
    <property type="evidence" value="ECO:0007669"/>
    <property type="project" value="UniProtKB-KW"/>
</dbReference>
<dbReference type="RefSeq" id="WP_220634476.1">
    <property type="nucleotide sequence ID" value="NZ_CAJQUM010000001.1"/>
</dbReference>
<dbReference type="Pfam" id="PF08895">
    <property type="entry name" value="DUF1840"/>
    <property type="match status" value="1"/>
</dbReference>
<keyword evidence="2" id="KW-0687">Ribonucleoprotein</keyword>
<organism evidence="2 3">
    <name type="scientific">Georgfuchsia toluolica</name>
    <dbReference type="NCBI Taxonomy" id="424218"/>
    <lineage>
        <taxon>Bacteria</taxon>
        <taxon>Pseudomonadati</taxon>
        <taxon>Pseudomonadota</taxon>
        <taxon>Betaproteobacteria</taxon>
        <taxon>Nitrosomonadales</taxon>
        <taxon>Sterolibacteriaceae</taxon>
        <taxon>Georgfuchsia</taxon>
    </lineage>
</organism>
<keyword evidence="2" id="KW-0689">Ribosomal protein</keyword>
<dbReference type="InterPro" id="IPR014991">
    <property type="entry name" value="DUF1840"/>
</dbReference>
<gene>
    <name evidence="2" type="ORF">GTOL_10282</name>
</gene>
<accession>A0A916J1H7</accession>
<dbReference type="EMBL" id="CAJQUM010000001">
    <property type="protein sequence ID" value="CAG4882400.1"/>
    <property type="molecule type" value="Genomic_DNA"/>
</dbReference>
<proteinExistence type="predicted"/>
<evidence type="ECO:0000256" key="1">
    <source>
        <dbReference type="SAM" id="MobiDB-lite"/>
    </source>
</evidence>
<sequence length="104" mass="11246">MLITFKSRASGDVIMLENNGEEMLSLFGKNPTDTKGIVTVEQLPGAISALKSATQADLATQREPANGDEQTETGNPVSLHQRTLPLLELLERSLKDNVPVTWGV</sequence>
<feature type="region of interest" description="Disordered" evidence="1">
    <location>
        <begin position="54"/>
        <end position="79"/>
    </location>
</feature>
<comment type="caution">
    <text evidence="2">The sequence shown here is derived from an EMBL/GenBank/DDBJ whole genome shotgun (WGS) entry which is preliminary data.</text>
</comment>